<organism evidence="2 3">
    <name type="scientific">Coccidioides posadasii RMSCC 3488</name>
    <dbReference type="NCBI Taxonomy" id="454284"/>
    <lineage>
        <taxon>Eukaryota</taxon>
        <taxon>Fungi</taxon>
        <taxon>Dikarya</taxon>
        <taxon>Ascomycota</taxon>
        <taxon>Pezizomycotina</taxon>
        <taxon>Eurotiomycetes</taxon>
        <taxon>Eurotiomycetidae</taxon>
        <taxon>Onygenales</taxon>
        <taxon>Onygenaceae</taxon>
        <taxon>Coccidioides</taxon>
    </lineage>
</organism>
<evidence type="ECO:0000313" key="2">
    <source>
        <dbReference type="EMBL" id="KMM65915.1"/>
    </source>
</evidence>
<feature type="compositionally biased region" description="Low complexity" evidence="1">
    <location>
        <begin position="133"/>
        <end position="147"/>
    </location>
</feature>
<dbReference type="Proteomes" id="UP000054567">
    <property type="component" value="Unassembled WGS sequence"/>
</dbReference>
<accession>A0A0J6F9G8</accession>
<sequence length="218" mass="22968">MVRSSSTDQVGLFEEMRKVFDSLAVVFKGNEHISFFLLCPGVAKRSTARQFIKGIARSFSGSYKFPGMGESQILPARYPSKGTSSVIMPASSQTGRTRASDDSRSTAEHRSDSSRTTVSQPIIEEISRWSPDTSSLATATTGGAPSGHRSGSQQSTIASMGDSIAATYGSSTSDTAGRVAGDIARTESALVHGSPPAPLEERIAERLVTSMTANPEAA</sequence>
<reference evidence="2 3" key="1">
    <citation type="submission" date="2007-06" db="EMBL/GenBank/DDBJ databases">
        <title>The Genome Sequence of Coccidioides posadasii RMSCC_3488.</title>
        <authorList>
            <consortium name="Coccidioides Genome Resources Consortium"/>
            <consortium name="The Broad Institute Genome Sequencing Platform"/>
            <person name="Henn M.R."/>
            <person name="Sykes S."/>
            <person name="Young S."/>
            <person name="Jaffe D."/>
            <person name="Berlin A."/>
            <person name="Alvarez P."/>
            <person name="Butler J."/>
            <person name="Gnerre S."/>
            <person name="Grabherr M."/>
            <person name="Mauceli E."/>
            <person name="Brockman W."/>
            <person name="Kodira C."/>
            <person name="Alvarado L."/>
            <person name="Zeng Q."/>
            <person name="Crawford M."/>
            <person name="Antoine C."/>
            <person name="Devon K."/>
            <person name="Galgiani J."/>
            <person name="Orsborn K."/>
            <person name="Lewis M.L."/>
            <person name="Nusbaum C."/>
            <person name="Galagan J."/>
            <person name="Birren B."/>
        </authorList>
    </citation>
    <scope>NUCLEOTIDE SEQUENCE [LARGE SCALE GENOMIC DNA]</scope>
    <source>
        <strain evidence="2 3">RMSCC 3488</strain>
    </source>
</reference>
<evidence type="ECO:0000313" key="3">
    <source>
        <dbReference type="Proteomes" id="UP000054567"/>
    </source>
</evidence>
<evidence type="ECO:0000256" key="1">
    <source>
        <dbReference type="SAM" id="MobiDB-lite"/>
    </source>
</evidence>
<feature type="compositionally biased region" description="Polar residues" evidence="1">
    <location>
        <begin position="81"/>
        <end position="97"/>
    </location>
</feature>
<name>A0A0J6F9G8_COCPO</name>
<dbReference type="AlphaFoldDB" id="A0A0J6F9G8"/>
<protein>
    <submittedName>
        <fullName evidence="2">Uncharacterized protein</fullName>
    </submittedName>
</protein>
<feature type="compositionally biased region" description="Polar residues" evidence="1">
    <location>
        <begin position="149"/>
        <end position="158"/>
    </location>
</feature>
<feature type="compositionally biased region" description="Basic and acidic residues" evidence="1">
    <location>
        <begin position="98"/>
        <end position="113"/>
    </location>
</feature>
<dbReference type="EMBL" id="DS268109">
    <property type="protein sequence ID" value="KMM65915.1"/>
    <property type="molecule type" value="Genomic_DNA"/>
</dbReference>
<proteinExistence type="predicted"/>
<reference evidence="3" key="2">
    <citation type="journal article" date="2009" name="Genome Res.">
        <title>Comparative genomic analyses of the human fungal pathogens Coccidioides and their relatives.</title>
        <authorList>
            <person name="Sharpton T.J."/>
            <person name="Stajich J.E."/>
            <person name="Rounsley S.D."/>
            <person name="Gardner M.J."/>
            <person name="Wortman J.R."/>
            <person name="Jordar V.S."/>
            <person name="Maiti R."/>
            <person name="Kodira C.D."/>
            <person name="Neafsey D.E."/>
            <person name="Zeng Q."/>
            <person name="Hung C.-Y."/>
            <person name="McMahan C."/>
            <person name="Muszewska A."/>
            <person name="Grynberg M."/>
            <person name="Mandel M.A."/>
            <person name="Kellner E.M."/>
            <person name="Barker B.M."/>
            <person name="Galgiani J.N."/>
            <person name="Orbach M.J."/>
            <person name="Kirkland T.N."/>
            <person name="Cole G.T."/>
            <person name="Henn M.R."/>
            <person name="Birren B.W."/>
            <person name="Taylor J.W."/>
        </authorList>
    </citation>
    <scope>NUCLEOTIDE SEQUENCE [LARGE SCALE GENOMIC DNA]</scope>
    <source>
        <strain evidence="3">RMSCC 3488</strain>
    </source>
</reference>
<gene>
    <name evidence="2" type="ORF">CPAG_02257</name>
</gene>
<reference evidence="3" key="3">
    <citation type="journal article" date="2010" name="Genome Res.">
        <title>Population genomic sequencing of Coccidioides fungi reveals recent hybridization and transposon control.</title>
        <authorList>
            <person name="Neafsey D.E."/>
            <person name="Barker B.M."/>
            <person name="Sharpton T.J."/>
            <person name="Stajich J.E."/>
            <person name="Park D.J."/>
            <person name="Whiston E."/>
            <person name="Hung C.-Y."/>
            <person name="McMahan C."/>
            <person name="White J."/>
            <person name="Sykes S."/>
            <person name="Heiman D."/>
            <person name="Young S."/>
            <person name="Zeng Q."/>
            <person name="Abouelleil A."/>
            <person name="Aftuck L."/>
            <person name="Bessette D."/>
            <person name="Brown A."/>
            <person name="FitzGerald M."/>
            <person name="Lui A."/>
            <person name="Macdonald J.P."/>
            <person name="Priest M."/>
            <person name="Orbach M.J."/>
            <person name="Galgiani J.N."/>
            <person name="Kirkland T.N."/>
            <person name="Cole G.T."/>
            <person name="Birren B.W."/>
            <person name="Henn M.R."/>
            <person name="Taylor J.W."/>
            <person name="Rounsley S.D."/>
        </authorList>
    </citation>
    <scope>NUCLEOTIDE SEQUENCE [LARGE SCALE GENOMIC DNA]</scope>
    <source>
        <strain evidence="3">RMSCC 3488</strain>
    </source>
</reference>
<dbReference type="VEuPathDB" id="FungiDB:CPAG_02257"/>
<feature type="region of interest" description="Disordered" evidence="1">
    <location>
        <begin position="77"/>
        <end position="158"/>
    </location>
</feature>